<organism evidence="1 2">
    <name type="scientific">Kribbella sancticallisti</name>
    <dbReference type="NCBI Taxonomy" id="460087"/>
    <lineage>
        <taxon>Bacteria</taxon>
        <taxon>Bacillati</taxon>
        <taxon>Actinomycetota</taxon>
        <taxon>Actinomycetes</taxon>
        <taxon>Propionibacteriales</taxon>
        <taxon>Kribbellaceae</taxon>
        <taxon>Kribbella</taxon>
    </lineage>
</organism>
<reference evidence="2" key="1">
    <citation type="journal article" date="2019" name="Int. J. Syst. Evol. Microbiol.">
        <title>The Global Catalogue of Microorganisms (GCM) 10K type strain sequencing project: providing services to taxonomists for standard genome sequencing and annotation.</title>
        <authorList>
            <consortium name="The Broad Institute Genomics Platform"/>
            <consortium name="The Broad Institute Genome Sequencing Center for Infectious Disease"/>
            <person name="Wu L."/>
            <person name="Ma J."/>
        </authorList>
    </citation>
    <scope>NUCLEOTIDE SEQUENCE [LARGE SCALE GENOMIC DNA]</scope>
    <source>
        <strain evidence="2">JCM 14969</strain>
    </source>
</reference>
<accession>A0ABP4QDR2</accession>
<protein>
    <submittedName>
        <fullName evidence="1">Uncharacterized protein</fullName>
    </submittedName>
</protein>
<comment type="caution">
    <text evidence="1">The sequence shown here is derived from an EMBL/GenBank/DDBJ whole genome shotgun (WGS) entry which is preliminary data.</text>
</comment>
<evidence type="ECO:0000313" key="2">
    <source>
        <dbReference type="Proteomes" id="UP001500393"/>
    </source>
</evidence>
<dbReference type="EMBL" id="BAAAOS010000053">
    <property type="protein sequence ID" value="GAA1603827.1"/>
    <property type="molecule type" value="Genomic_DNA"/>
</dbReference>
<dbReference type="Proteomes" id="UP001500393">
    <property type="component" value="Unassembled WGS sequence"/>
</dbReference>
<name>A0ABP4QDR2_9ACTN</name>
<evidence type="ECO:0000313" key="1">
    <source>
        <dbReference type="EMBL" id="GAA1603827.1"/>
    </source>
</evidence>
<gene>
    <name evidence="1" type="ORF">GCM10009789_67300</name>
</gene>
<keyword evidence="2" id="KW-1185">Reference proteome</keyword>
<sequence>MTPWRRAATGDLCTCGRQATEVFVRADGGEVGYCGLSDGGDKKGPCPFCGGRRHDVGPCPSYTLRRPEQQANGG</sequence>
<proteinExistence type="predicted"/>